<dbReference type="Proteomes" id="UP000030645">
    <property type="component" value="Unassembled WGS sequence"/>
</dbReference>
<organism evidence="1 2">
    <name type="scientific">Morus notabilis</name>
    <dbReference type="NCBI Taxonomy" id="981085"/>
    <lineage>
        <taxon>Eukaryota</taxon>
        <taxon>Viridiplantae</taxon>
        <taxon>Streptophyta</taxon>
        <taxon>Embryophyta</taxon>
        <taxon>Tracheophyta</taxon>
        <taxon>Spermatophyta</taxon>
        <taxon>Magnoliopsida</taxon>
        <taxon>eudicotyledons</taxon>
        <taxon>Gunneridae</taxon>
        <taxon>Pentapetalae</taxon>
        <taxon>rosids</taxon>
        <taxon>fabids</taxon>
        <taxon>Rosales</taxon>
        <taxon>Moraceae</taxon>
        <taxon>Moreae</taxon>
        <taxon>Morus</taxon>
    </lineage>
</organism>
<accession>W9RAC9</accession>
<gene>
    <name evidence="1" type="ORF">L484_001280</name>
</gene>
<protein>
    <submittedName>
        <fullName evidence="1">Uncharacterized protein</fullName>
    </submittedName>
</protein>
<reference evidence="2" key="1">
    <citation type="submission" date="2013-01" db="EMBL/GenBank/DDBJ databases">
        <title>Draft Genome Sequence of a Mulberry Tree, Morus notabilis C.K. Schneid.</title>
        <authorList>
            <person name="He N."/>
            <person name="Zhao S."/>
        </authorList>
    </citation>
    <scope>NUCLEOTIDE SEQUENCE</scope>
</reference>
<dbReference type="AlphaFoldDB" id="W9RAC9"/>
<keyword evidence="2" id="KW-1185">Reference proteome</keyword>
<evidence type="ECO:0000313" key="2">
    <source>
        <dbReference type="Proteomes" id="UP000030645"/>
    </source>
</evidence>
<proteinExistence type="predicted"/>
<dbReference type="EMBL" id="KE344782">
    <property type="protein sequence ID" value="EXB78975.1"/>
    <property type="molecule type" value="Genomic_DNA"/>
</dbReference>
<sequence length="125" mass="13362">MTASPNDILFAGKSQKSMKNVAAEWEVSGDNQTWGWVGFILLGKSNAMVQLAGNKWPDGGGIDRESEQRFNFSPHFRAAGGEYGGGALAQAVLGGCAPDPLACAGKRRSAMVWQRGGQREWSVFA</sequence>
<name>W9RAC9_9ROSA</name>
<evidence type="ECO:0000313" key="1">
    <source>
        <dbReference type="EMBL" id="EXB78975.1"/>
    </source>
</evidence>